<proteinExistence type="inferred from homology"/>
<dbReference type="PANTHER" id="PTHR12289:SF41">
    <property type="entry name" value="FAILED AXON CONNECTIONS-RELATED"/>
    <property type="match status" value="1"/>
</dbReference>
<accession>A0ABY7DPF9</accession>
<evidence type="ECO:0000256" key="1">
    <source>
        <dbReference type="ARBA" id="ARBA00006475"/>
    </source>
</evidence>
<evidence type="ECO:0000313" key="4">
    <source>
        <dbReference type="Proteomes" id="UP001164746"/>
    </source>
</evidence>
<gene>
    <name evidence="3" type="ORF">MAR_022618</name>
</gene>
<dbReference type="InterPro" id="IPR012336">
    <property type="entry name" value="Thioredoxin-like_fold"/>
</dbReference>
<organism evidence="3 4">
    <name type="scientific">Mya arenaria</name>
    <name type="common">Soft-shell clam</name>
    <dbReference type="NCBI Taxonomy" id="6604"/>
    <lineage>
        <taxon>Eukaryota</taxon>
        <taxon>Metazoa</taxon>
        <taxon>Spiralia</taxon>
        <taxon>Lophotrochozoa</taxon>
        <taxon>Mollusca</taxon>
        <taxon>Bivalvia</taxon>
        <taxon>Autobranchia</taxon>
        <taxon>Heteroconchia</taxon>
        <taxon>Euheterodonta</taxon>
        <taxon>Imparidentia</taxon>
        <taxon>Neoheterodontei</taxon>
        <taxon>Myida</taxon>
        <taxon>Myoidea</taxon>
        <taxon>Myidae</taxon>
        <taxon>Mya</taxon>
    </lineage>
</organism>
<evidence type="ECO:0000313" key="3">
    <source>
        <dbReference type="EMBL" id="WAQ98245.1"/>
    </source>
</evidence>
<dbReference type="Gene3D" id="1.20.1050.10">
    <property type="match status" value="1"/>
</dbReference>
<dbReference type="SUPFAM" id="SSF47616">
    <property type="entry name" value="GST C-terminal domain-like"/>
    <property type="match status" value="1"/>
</dbReference>
<dbReference type="SFLD" id="SFLDG01180">
    <property type="entry name" value="SUF1"/>
    <property type="match status" value="1"/>
</dbReference>
<dbReference type="SFLD" id="SFLDS00019">
    <property type="entry name" value="Glutathione_Transferase_(cytos"/>
    <property type="match status" value="1"/>
</dbReference>
<dbReference type="InterPro" id="IPR026928">
    <property type="entry name" value="FAX/IsoI-like"/>
</dbReference>
<keyword evidence="4" id="KW-1185">Reference proteome</keyword>
<dbReference type="PANTHER" id="PTHR12289">
    <property type="entry name" value="METAXIN RELATED"/>
    <property type="match status" value="1"/>
</dbReference>
<name>A0ABY7DPF9_MYAAR</name>
<dbReference type="InterPro" id="IPR050931">
    <property type="entry name" value="Mito_Protein_Transport_Metaxin"/>
</dbReference>
<dbReference type="Pfam" id="PF17172">
    <property type="entry name" value="GST_N_4"/>
    <property type="match status" value="1"/>
</dbReference>
<reference evidence="3" key="1">
    <citation type="submission" date="2022-11" db="EMBL/GenBank/DDBJ databases">
        <title>Centuries of genome instability and evolution in soft-shell clam transmissible cancer (bioRxiv).</title>
        <authorList>
            <person name="Hart S.F.M."/>
            <person name="Yonemitsu M.A."/>
            <person name="Giersch R.M."/>
            <person name="Beal B.F."/>
            <person name="Arriagada G."/>
            <person name="Davis B.W."/>
            <person name="Ostrander E.A."/>
            <person name="Goff S.P."/>
            <person name="Metzger M.J."/>
        </authorList>
    </citation>
    <scope>NUCLEOTIDE SEQUENCE</scope>
    <source>
        <strain evidence="3">MELC-2E11</strain>
        <tissue evidence="3">Siphon/mantle</tissue>
    </source>
</reference>
<feature type="domain" description="Thioredoxin-like fold" evidence="2">
    <location>
        <begin position="43"/>
        <end position="136"/>
    </location>
</feature>
<dbReference type="InterPro" id="IPR036249">
    <property type="entry name" value="Thioredoxin-like_sf"/>
</dbReference>
<dbReference type="SUPFAM" id="SSF52833">
    <property type="entry name" value="Thioredoxin-like"/>
    <property type="match status" value="1"/>
</dbReference>
<comment type="similarity">
    <text evidence="1">Belongs to the FAX family.</text>
</comment>
<sequence>MSGAEDTSPNEPHPQWKPEYKRDHVYLHVIPRDRAKGALNISPFAIKLEFWLRINKIPFETIDSEQFSSKKQSPFILFNGEEIPDSNFIVEFLCKKFKKDPYPGLGPIERATSRAFLKMTEENMTWPIFVYRYVEHTDEYADYFFPTVPREQRLKILETLTDWVGKRAYGHGIGRHASADIQKIGCDDIQAISDYLADKNFIMGDTPSLVAYVPMKYPMRIYLFDKCPNIIRFLNRMRDNYWPEWPRLEESKTE</sequence>
<dbReference type="Proteomes" id="UP001164746">
    <property type="component" value="Chromosome 3"/>
</dbReference>
<protein>
    <submittedName>
        <fullName evidence="3">FAXC-like protein</fullName>
    </submittedName>
</protein>
<dbReference type="InterPro" id="IPR036282">
    <property type="entry name" value="Glutathione-S-Trfase_C_sf"/>
</dbReference>
<dbReference type="SFLD" id="SFLDG01200">
    <property type="entry name" value="SUF1.1"/>
    <property type="match status" value="1"/>
</dbReference>
<dbReference type="Gene3D" id="3.40.30.10">
    <property type="entry name" value="Glutaredoxin"/>
    <property type="match status" value="1"/>
</dbReference>
<dbReference type="InterPro" id="IPR040079">
    <property type="entry name" value="Glutathione_S-Trfase"/>
</dbReference>
<evidence type="ECO:0000259" key="2">
    <source>
        <dbReference type="Pfam" id="PF17172"/>
    </source>
</evidence>
<dbReference type="EMBL" id="CP111014">
    <property type="protein sequence ID" value="WAQ98245.1"/>
    <property type="molecule type" value="Genomic_DNA"/>
</dbReference>